<dbReference type="EMBL" id="MN740493">
    <property type="protein sequence ID" value="QHU29695.1"/>
    <property type="molecule type" value="Genomic_DNA"/>
</dbReference>
<feature type="transmembrane region" description="Helical" evidence="1">
    <location>
        <begin position="6"/>
        <end position="27"/>
    </location>
</feature>
<dbReference type="AlphaFoldDB" id="A0A6C0LI68"/>
<feature type="transmembrane region" description="Helical" evidence="1">
    <location>
        <begin position="87"/>
        <end position="109"/>
    </location>
</feature>
<proteinExistence type="predicted"/>
<sequence>MEIKNKLNIITNISIVITMVFIIILLIDELYNIGLFSFKYTYNYNYGTFNSKFNNIQTIECETNRFKVYNNNNYLFKDIFNKSYFNYLLKIAMTFITIMFIIAYGIYFYDNFIDRLPELCSFSEAISLPKQILECLCKDCHKILPNCTNNYLIVFIIIILIPIAYLCKSFLWFDFTPNSNSTLLTLVYVLIFIMLIFKYPFDLLIAANPDTKYKELITYFIVTFVFIVSGYLYKYIDKKYINNIKLNSVNNINIFNDIYKQAPPIKPLPVTKPDIIDTFKYNVKNTDPAYKIQKEIADRYYRDIKNYETELNYYTERYNNYTNSINTSLKDKITVIDVFFNMSGLNNYLHIFIIAFIIIIALVYYNYSDKNQMLFVCMIYLISLITILTIFNAIQYYNTYINKYIIYEPSANYKSDVTVVNTKLNLILDTSNGQNFYNILTNSHKTYNKIENDIIITRPTINSQIRNLSSDNIIEKLAEIDTNIRNLPEINVNDKNKIKSDYTVYFNGISAPTQTNIEIFKYFYKNINKFTSTSINKFPVDNLYFTYKNNLKITVRSDYHRYSNLYIYYKSYQYYKFIDRLEVLNFRDVKKLKLKYYNLLREIYNNYSNIQKTNFRNNAQIVSNIDTDIKSINSDTIVAMNIDTNFNNFIKNELNTINIAELYRLPKLSDSNGIELITIPPDDETQKTIYISPNPPNVDIVGNYIEMPTTITDDSNNEYSFITNVGVTYSNIRIKFAENISGGIKVTPAITFTKSNENDYYTSTDNSIITFPFKVMSGISDNNNVIFINMIMIILLNTLTSMSNNFDNQDLCKAIYKGDNTTCVVNPNTNKFISYVSTVFNTFNLGTDITTYISDTKFINNLDTNDNYYGYLILLYNIYNYDEERLIDIIEYVVYSNVSKSSLADISSDDNLNIKLNKIKTQINRTNTTRLSNIYKNNINIVKFIVKLYTLFINKIKYTIETKIDKSLCMPTTLNKNSKEQFILDYITKNFTVNITTNSATVRNTINKTEIIKISNYCKYFFNICLYLLKNNVNSEMDLSMQAVTNSIISNYKFYNTEDIDEIDLNELRQLLSINCNYSNKYNNMNTKQLLTMQSNTDAVTYNFPVLVVILFVFLGETLFIKS</sequence>
<feature type="transmembrane region" description="Helical" evidence="1">
    <location>
        <begin position="348"/>
        <end position="367"/>
    </location>
</feature>
<protein>
    <submittedName>
        <fullName evidence="2">Uncharacterized protein</fullName>
    </submittedName>
</protein>
<accession>A0A6C0LI68</accession>
<organism evidence="2">
    <name type="scientific">viral metagenome</name>
    <dbReference type="NCBI Taxonomy" id="1070528"/>
    <lineage>
        <taxon>unclassified sequences</taxon>
        <taxon>metagenomes</taxon>
        <taxon>organismal metagenomes</taxon>
    </lineage>
</organism>
<feature type="transmembrane region" description="Helical" evidence="1">
    <location>
        <begin position="183"/>
        <end position="201"/>
    </location>
</feature>
<name>A0A6C0LI68_9ZZZZ</name>
<keyword evidence="1" id="KW-0472">Membrane</keyword>
<feature type="transmembrane region" description="Helical" evidence="1">
    <location>
        <begin position="151"/>
        <end position="171"/>
    </location>
</feature>
<feature type="transmembrane region" description="Helical" evidence="1">
    <location>
        <begin position="373"/>
        <end position="394"/>
    </location>
</feature>
<keyword evidence="1" id="KW-0812">Transmembrane</keyword>
<keyword evidence="1" id="KW-1133">Transmembrane helix</keyword>
<reference evidence="2" key="1">
    <citation type="journal article" date="2020" name="Nature">
        <title>Giant virus diversity and host interactions through global metagenomics.</title>
        <authorList>
            <person name="Schulz F."/>
            <person name="Roux S."/>
            <person name="Paez-Espino D."/>
            <person name="Jungbluth S."/>
            <person name="Walsh D.A."/>
            <person name="Denef V.J."/>
            <person name="McMahon K.D."/>
            <person name="Konstantinidis K.T."/>
            <person name="Eloe-Fadrosh E.A."/>
            <person name="Kyrpides N.C."/>
            <person name="Woyke T."/>
        </authorList>
    </citation>
    <scope>NUCLEOTIDE SEQUENCE</scope>
    <source>
        <strain evidence="2">GVMAG-M-3300027804-48</strain>
    </source>
</reference>
<feature type="transmembrane region" description="Helical" evidence="1">
    <location>
        <begin position="1102"/>
        <end position="1121"/>
    </location>
</feature>
<evidence type="ECO:0000313" key="2">
    <source>
        <dbReference type="EMBL" id="QHU29695.1"/>
    </source>
</evidence>
<evidence type="ECO:0000256" key="1">
    <source>
        <dbReference type="SAM" id="Phobius"/>
    </source>
</evidence>
<feature type="transmembrane region" description="Helical" evidence="1">
    <location>
        <begin position="216"/>
        <end position="236"/>
    </location>
</feature>